<accession>A0A3S4SDF7</accession>
<reference evidence="1 2" key="1">
    <citation type="submission" date="2018-12" db="EMBL/GenBank/DDBJ databases">
        <authorList>
            <consortium name="Pathogen Informatics"/>
        </authorList>
    </citation>
    <scope>NUCLEOTIDE SEQUENCE [LARGE SCALE GENOMIC DNA]</scope>
    <source>
        <strain evidence="1 2">NCTC11923</strain>
    </source>
</reference>
<sequence>MPASRTSIPATGASRARKSRTTIGAVGLTNLAVTPQRDRAATATTTAVAPRALVPLLSNRLALPHRDA</sequence>
<protein>
    <submittedName>
        <fullName evidence="1">Uncharacterized protein</fullName>
    </submittedName>
</protein>
<evidence type="ECO:0000313" key="2">
    <source>
        <dbReference type="Proteomes" id="UP000276899"/>
    </source>
</evidence>
<dbReference type="RefSeq" id="WP_126412030.1">
    <property type="nucleotide sequence ID" value="NZ_CBCRWE010000102.1"/>
</dbReference>
<dbReference type="STRING" id="1278298.GCA_000428685_01118"/>
<name>A0A3S4SDF7_9ACTO</name>
<dbReference type="AlphaFoldDB" id="A0A3S4SDF7"/>
<organism evidence="1 2">
    <name type="scientific">Actinomyces slackii</name>
    <dbReference type="NCBI Taxonomy" id="52774"/>
    <lineage>
        <taxon>Bacteria</taxon>
        <taxon>Bacillati</taxon>
        <taxon>Actinomycetota</taxon>
        <taxon>Actinomycetes</taxon>
        <taxon>Actinomycetales</taxon>
        <taxon>Actinomycetaceae</taxon>
        <taxon>Actinomyces</taxon>
    </lineage>
</organism>
<proteinExistence type="predicted"/>
<gene>
    <name evidence="1" type="ORF">NCTC11923_00119</name>
</gene>
<keyword evidence="2" id="KW-1185">Reference proteome</keyword>
<evidence type="ECO:0000313" key="1">
    <source>
        <dbReference type="EMBL" id="VEG73514.1"/>
    </source>
</evidence>
<dbReference type="KEGG" id="asla:NCTC11923_00119"/>
<dbReference type="Proteomes" id="UP000276899">
    <property type="component" value="Chromosome"/>
</dbReference>
<dbReference type="EMBL" id="LR134363">
    <property type="protein sequence ID" value="VEG73514.1"/>
    <property type="molecule type" value="Genomic_DNA"/>
</dbReference>